<dbReference type="RefSeq" id="XP_013902082.1">
    <property type="nucleotide sequence ID" value="XM_014046628.1"/>
</dbReference>
<evidence type="ECO:0000256" key="1">
    <source>
        <dbReference type="ARBA" id="ARBA00004430"/>
    </source>
</evidence>
<dbReference type="GeneID" id="25737773"/>
<dbReference type="InterPro" id="IPR036047">
    <property type="entry name" value="F-box-like_dom_sf"/>
</dbReference>
<sequence>MAEHAGASAESRCWTDLPVPCWRLIMTHLHSKRSLFSCSAACKSIARVADDLATDLRGVPAGDLTRALARFDRATSVAVDLAAAPWPTHQKREGGASGQEGGPEEPGGFQGWCAAAAVLASELRAVPPLAAARIERLSVSNCPSYVADTLAYSFEPGAPAWRRLARLELSYDVTASGPAPTRRYEYDWAAVIRAAGALPALRSMRLAGAICPLWGFTDSLWLGGLQDLEIVGPPVEISPYDVPAIPGLPDLFRLSVARVRGRTLELEHLKEHLTSLQELCISDAPDLRDVIGLSSLAALTSLRVHACPDATRNAALLLATVLVALTQLRALELTGTTTLEKLPAAIPFLKALTSLVVDVRMRDSGPDGPEPKDFAPLGDGTGLLRCFGLRRLVVRGFSGPLHMPEGMERFSLLEELDLGGCQDVWNLGPWLLRLPAVKRLVVPRRSVQQGVFEALALRTDPHREEVVEEGARDDGEGQEGDERPSWRNCTIS</sequence>
<dbReference type="KEGG" id="mng:MNEG_4896"/>
<feature type="region of interest" description="Disordered" evidence="2">
    <location>
        <begin position="463"/>
        <end position="492"/>
    </location>
</feature>
<dbReference type="GO" id="GO:0005930">
    <property type="term" value="C:axoneme"/>
    <property type="evidence" value="ECO:0007669"/>
    <property type="project" value="UniProtKB-SubCell"/>
</dbReference>
<dbReference type="Gene3D" id="3.80.10.10">
    <property type="entry name" value="Ribonuclease Inhibitor"/>
    <property type="match status" value="1"/>
</dbReference>
<accession>A0A0D2JWI4</accession>
<protein>
    <recommendedName>
        <fullName evidence="5">F-box domain-containing protein</fullName>
    </recommendedName>
</protein>
<dbReference type="SUPFAM" id="SSF52047">
    <property type="entry name" value="RNI-like"/>
    <property type="match status" value="1"/>
</dbReference>
<evidence type="ECO:0000256" key="2">
    <source>
        <dbReference type="SAM" id="MobiDB-lite"/>
    </source>
</evidence>
<dbReference type="EMBL" id="KK100922">
    <property type="protein sequence ID" value="KIZ03063.1"/>
    <property type="molecule type" value="Genomic_DNA"/>
</dbReference>
<evidence type="ECO:0000313" key="3">
    <source>
        <dbReference type="EMBL" id="KIZ03063.1"/>
    </source>
</evidence>
<gene>
    <name evidence="3" type="ORF">MNEG_4896</name>
</gene>
<dbReference type="Proteomes" id="UP000054498">
    <property type="component" value="Unassembled WGS sequence"/>
</dbReference>
<dbReference type="SUPFAM" id="SSF81383">
    <property type="entry name" value="F-box domain"/>
    <property type="match status" value="1"/>
</dbReference>
<evidence type="ECO:0008006" key="5">
    <source>
        <dbReference type="Google" id="ProtNLM"/>
    </source>
</evidence>
<comment type="subcellular location">
    <subcellularLocation>
        <location evidence="1">Cytoplasm</location>
        <location evidence="1">Cytoskeleton</location>
        <location evidence="1">Cilium axoneme</location>
    </subcellularLocation>
</comment>
<name>A0A0D2JWI4_9CHLO</name>
<dbReference type="OrthoDB" id="559206at2759"/>
<organism evidence="3 4">
    <name type="scientific">Monoraphidium neglectum</name>
    <dbReference type="NCBI Taxonomy" id="145388"/>
    <lineage>
        <taxon>Eukaryota</taxon>
        <taxon>Viridiplantae</taxon>
        <taxon>Chlorophyta</taxon>
        <taxon>core chlorophytes</taxon>
        <taxon>Chlorophyceae</taxon>
        <taxon>CS clade</taxon>
        <taxon>Sphaeropleales</taxon>
        <taxon>Selenastraceae</taxon>
        <taxon>Monoraphidium</taxon>
    </lineage>
</organism>
<keyword evidence="4" id="KW-1185">Reference proteome</keyword>
<evidence type="ECO:0000313" key="4">
    <source>
        <dbReference type="Proteomes" id="UP000054498"/>
    </source>
</evidence>
<dbReference type="InterPro" id="IPR032675">
    <property type="entry name" value="LRR_dom_sf"/>
</dbReference>
<proteinExistence type="predicted"/>
<reference evidence="3 4" key="1">
    <citation type="journal article" date="2013" name="BMC Genomics">
        <title>Reconstruction of the lipid metabolism for the microalga Monoraphidium neglectum from its genome sequence reveals characteristics suitable for biofuel production.</title>
        <authorList>
            <person name="Bogen C."/>
            <person name="Al-Dilaimi A."/>
            <person name="Albersmeier A."/>
            <person name="Wichmann J."/>
            <person name="Grundmann M."/>
            <person name="Rupp O."/>
            <person name="Lauersen K.J."/>
            <person name="Blifernez-Klassen O."/>
            <person name="Kalinowski J."/>
            <person name="Goesmann A."/>
            <person name="Mussgnug J.H."/>
            <person name="Kruse O."/>
        </authorList>
    </citation>
    <scope>NUCLEOTIDE SEQUENCE [LARGE SCALE GENOMIC DNA]</scope>
    <source>
        <strain evidence="3 4">SAG 48.87</strain>
    </source>
</reference>
<dbReference type="AlphaFoldDB" id="A0A0D2JWI4"/>
<feature type="compositionally biased region" description="Basic and acidic residues" evidence="2">
    <location>
        <begin position="463"/>
        <end position="485"/>
    </location>
</feature>